<evidence type="ECO:0000313" key="3">
    <source>
        <dbReference type="Proteomes" id="UP000031561"/>
    </source>
</evidence>
<dbReference type="RefSeq" id="WP_166278153.1">
    <property type="nucleotide sequence ID" value="NZ_JTHE03000121.1"/>
</dbReference>
<dbReference type="PANTHER" id="PTHR21366:SF22">
    <property type="entry name" value="VOC DOMAIN-CONTAINING PROTEIN"/>
    <property type="match status" value="1"/>
</dbReference>
<gene>
    <name evidence="2" type="ORF">QQ91_0021005</name>
</gene>
<sequence length="125" mass="13787">MTVTEFLHAALPVQDLGRSRQFYEGILGLCPSDRPLSFPGLWYSLGKQQLHLIESSLAPADALNTERWGRNRHLAFAVTDLGTCQRQLELAGYPVQPSASGRPALFTQDPDGHIIELSQRDADDG</sequence>
<accession>A0ABD4TAH3</accession>
<evidence type="ECO:0000259" key="1">
    <source>
        <dbReference type="PROSITE" id="PS51819"/>
    </source>
</evidence>
<dbReference type="Gene3D" id="3.10.180.10">
    <property type="entry name" value="2,3-Dihydroxybiphenyl 1,2-Dioxygenase, domain 1"/>
    <property type="match status" value="1"/>
</dbReference>
<dbReference type="Pfam" id="PF00903">
    <property type="entry name" value="Glyoxalase"/>
    <property type="match status" value="1"/>
</dbReference>
<dbReference type="InterPro" id="IPR004360">
    <property type="entry name" value="Glyas_Fos-R_dOase_dom"/>
</dbReference>
<dbReference type="EMBL" id="JTHE03000121">
    <property type="protein sequence ID" value="MCM1985298.1"/>
    <property type="molecule type" value="Genomic_DNA"/>
</dbReference>
<dbReference type="AlphaFoldDB" id="A0ABD4TAH3"/>
<comment type="caution">
    <text evidence="2">The sequence shown here is derived from an EMBL/GenBank/DDBJ whole genome shotgun (WGS) entry which is preliminary data.</text>
</comment>
<name>A0ABD4TAH3_9CYAN</name>
<dbReference type="PANTHER" id="PTHR21366">
    <property type="entry name" value="GLYOXALASE FAMILY PROTEIN"/>
    <property type="match status" value="1"/>
</dbReference>
<reference evidence="2 3" key="1">
    <citation type="journal article" date="2015" name="Genome Announc.">
        <title>Draft Genome Sequence of Filamentous Marine Cyanobacterium Lyngbya confervoides Strain BDU141951.</title>
        <authorList>
            <person name="Chandrababunaidu M.M."/>
            <person name="Sen D."/>
            <person name="Tripathy S."/>
        </authorList>
    </citation>
    <scope>NUCLEOTIDE SEQUENCE [LARGE SCALE GENOMIC DNA]</scope>
    <source>
        <strain evidence="2 3">BDU141951</strain>
    </source>
</reference>
<protein>
    <submittedName>
        <fullName evidence="2">VOC family protein</fullName>
    </submittedName>
</protein>
<organism evidence="2 3">
    <name type="scientific">Lyngbya confervoides BDU141951</name>
    <dbReference type="NCBI Taxonomy" id="1574623"/>
    <lineage>
        <taxon>Bacteria</taxon>
        <taxon>Bacillati</taxon>
        <taxon>Cyanobacteriota</taxon>
        <taxon>Cyanophyceae</taxon>
        <taxon>Oscillatoriophycideae</taxon>
        <taxon>Oscillatoriales</taxon>
        <taxon>Microcoleaceae</taxon>
        <taxon>Lyngbya</taxon>
    </lineage>
</organism>
<keyword evidence="3" id="KW-1185">Reference proteome</keyword>
<feature type="domain" description="VOC" evidence="1">
    <location>
        <begin position="5"/>
        <end position="120"/>
    </location>
</feature>
<dbReference type="InterPro" id="IPR050383">
    <property type="entry name" value="GlyoxalaseI/FosfomycinResist"/>
</dbReference>
<dbReference type="PROSITE" id="PS51819">
    <property type="entry name" value="VOC"/>
    <property type="match status" value="1"/>
</dbReference>
<proteinExistence type="predicted"/>
<dbReference type="Proteomes" id="UP000031561">
    <property type="component" value="Unassembled WGS sequence"/>
</dbReference>
<evidence type="ECO:0000313" key="2">
    <source>
        <dbReference type="EMBL" id="MCM1985298.1"/>
    </source>
</evidence>
<dbReference type="SUPFAM" id="SSF54593">
    <property type="entry name" value="Glyoxalase/Bleomycin resistance protein/Dihydroxybiphenyl dioxygenase"/>
    <property type="match status" value="1"/>
</dbReference>
<dbReference type="InterPro" id="IPR029068">
    <property type="entry name" value="Glyas_Bleomycin-R_OHBP_Dase"/>
</dbReference>
<dbReference type="InterPro" id="IPR037523">
    <property type="entry name" value="VOC_core"/>
</dbReference>